<keyword evidence="8" id="KW-0443">Lipid metabolism</keyword>
<keyword evidence="6 12" id="KW-0418">Kinase</keyword>
<evidence type="ECO:0000256" key="1">
    <source>
        <dbReference type="ARBA" id="ARBA00001946"/>
    </source>
</evidence>
<dbReference type="GO" id="GO:0005524">
    <property type="term" value="F:ATP binding"/>
    <property type="evidence" value="ECO:0007669"/>
    <property type="project" value="UniProtKB-KW"/>
</dbReference>
<evidence type="ECO:0000259" key="11">
    <source>
        <dbReference type="PROSITE" id="PS50146"/>
    </source>
</evidence>
<evidence type="ECO:0000256" key="8">
    <source>
        <dbReference type="ARBA" id="ARBA00023098"/>
    </source>
</evidence>
<evidence type="ECO:0000313" key="12">
    <source>
        <dbReference type="EMBL" id="MCK6258104.1"/>
    </source>
</evidence>
<dbReference type="InterPro" id="IPR001206">
    <property type="entry name" value="Diacylglycerol_kinase_cat_dom"/>
</dbReference>
<accession>A0A9X1XIL8</accession>
<keyword evidence="13" id="KW-1185">Reference proteome</keyword>
<dbReference type="InterPro" id="IPR005218">
    <property type="entry name" value="Diacylglycerol/lipid_kinase"/>
</dbReference>
<comment type="cofactor">
    <cofactor evidence="1">
        <name>Mg(2+)</name>
        <dbReference type="ChEBI" id="CHEBI:18420"/>
    </cofactor>
</comment>
<name>A0A9X1XIL8_9BACL</name>
<evidence type="ECO:0000256" key="10">
    <source>
        <dbReference type="ARBA" id="ARBA00023264"/>
    </source>
</evidence>
<sequence length="311" mass="34456">MKLYLFIIHANNKKAQKTWKAVKEILSAEDVPYRSYYTESEGHALEIAKKISYINRDQIEAIITVGGDGTIHEVINGLKDMPEVPVGFLPGGSGNDIIRGLGFNKKKSLAYILKRRLLNKRNPNKIIDAGVLSFPGNKRRKELFVSTAGIGFDGEVTKLTNRSWYKKWFQRFGAGNFAYTVSMFRLLFSYKPVDAAVTVDGCEHQFSSVWLIAAGNMPYYGGGMKICPSARPDDGLLELCIVHGLHPLKLLFLFVTVFSGNHKELDGVTILEGRRISIASKVPLTVQADGELLGTTPVECYVIPSALSIKV</sequence>
<dbReference type="Gene3D" id="3.40.50.10330">
    <property type="entry name" value="Probable inorganic polyphosphate/atp-NAD kinase, domain 1"/>
    <property type="match status" value="1"/>
</dbReference>
<dbReference type="Gene3D" id="2.60.200.40">
    <property type="match status" value="1"/>
</dbReference>
<evidence type="ECO:0000256" key="3">
    <source>
        <dbReference type="ARBA" id="ARBA00022516"/>
    </source>
</evidence>
<evidence type="ECO:0000256" key="5">
    <source>
        <dbReference type="ARBA" id="ARBA00022741"/>
    </source>
</evidence>
<keyword evidence="3" id="KW-0444">Lipid biosynthesis</keyword>
<evidence type="ECO:0000256" key="9">
    <source>
        <dbReference type="ARBA" id="ARBA00023209"/>
    </source>
</evidence>
<dbReference type="AlphaFoldDB" id="A0A9X1XIL8"/>
<evidence type="ECO:0000256" key="6">
    <source>
        <dbReference type="ARBA" id="ARBA00022777"/>
    </source>
</evidence>
<dbReference type="Pfam" id="PF19279">
    <property type="entry name" value="YegS_C"/>
    <property type="match status" value="1"/>
</dbReference>
<evidence type="ECO:0000256" key="7">
    <source>
        <dbReference type="ARBA" id="ARBA00022840"/>
    </source>
</evidence>
<keyword evidence="5" id="KW-0547">Nucleotide-binding</keyword>
<dbReference type="PANTHER" id="PTHR12358">
    <property type="entry name" value="SPHINGOSINE KINASE"/>
    <property type="match status" value="1"/>
</dbReference>
<dbReference type="Pfam" id="PF00781">
    <property type="entry name" value="DAGK_cat"/>
    <property type="match status" value="1"/>
</dbReference>
<reference evidence="12" key="1">
    <citation type="submission" date="2021-09" db="EMBL/GenBank/DDBJ databases">
        <title>Genome analysis of Fictibacillus sp. KIGAM418 isolated from marine sediment.</title>
        <authorList>
            <person name="Seo M.-J."/>
            <person name="Cho E.-S."/>
            <person name="Hwang C.Y."/>
        </authorList>
    </citation>
    <scope>NUCLEOTIDE SEQUENCE</scope>
    <source>
        <strain evidence="12">KIGAM418</strain>
    </source>
</reference>
<protein>
    <submittedName>
        <fullName evidence="12">Diacylglycerol kinase family lipid kinase</fullName>
    </submittedName>
</protein>
<evidence type="ECO:0000313" key="13">
    <source>
        <dbReference type="Proteomes" id="UP001139011"/>
    </source>
</evidence>
<dbReference type="GO" id="GO:0008654">
    <property type="term" value="P:phospholipid biosynthetic process"/>
    <property type="evidence" value="ECO:0007669"/>
    <property type="project" value="UniProtKB-KW"/>
</dbReference>
<feature type="domain" description="DAGKc" evidence="11">
    <location>
        <begin position="1"/>
        <end position="136"/>
    </location>
</feature>
<evidence type="ECO:0000256" key="2">
    <source>
        <dbReference type="ARBA" id="ARBA00005983"/>
    </source>
</evidence>
<dbReference type="SUPFAM" id="SSF111331">
    <property type="entry name" value="NAD kinase/diacylglycerol kinase-like"/>
    <property type="match status" value="1"/>
</dbReference>
<comment type="similarity">
    <text evidence="2">Belongs to the diacylglycerol/lipid kinase family.</text>
</comment>
<dbReference type="Proteomes" id="UP001139011">
    <property type="component" value="Unassembled WGS sequence"/>
</dbReference>
<evidence type="ECO:0000256" key="4">
    <source>
        <dbReference type="ARBA" id="ARBA00022679"/>
    </source>
</evidence>
<dbReference type="NCBIfam" id="TIGR00147">
    <property type="entry name" value="YegS/Rv2252/BmrU family lipid kinase"/>
    <property type="match status" value="1"/>
</dbReference>
<keyword evidence="9" id="KW-0594">Phospholipid biosynthesis</keyword>
<organism evidence="12 13">
    <name type="scientific">Fictibacillus marinisediminis</name>
    <dbReference type="NCBI Taxonomy" id="2878389"/>
    <lineage>
        <taxon>Bacteria</taxon>
        <taxon>Bacillati</taxon>
        <taxon>Bacillota</taxon>
        <taxon>Bacilli</taxon>
        <taxon>Bacillales</taxon>
        <taxon>Fictibacillaceae</taxon>
        <taxon>Fictibacillus</taxon>
    </lineage>
</organism>
<dbReference type="SMART" id="SM00046">
    <property type="entry name" value="DAGKc"/>
    <property type="match status" value="1"/>
</dbReference>
<keyword evidence="7" id="KW-0067">ATP-binding</keyword>
<dbReference type="PROSITE" id="PS50146">
    <property type="entry name" value="DAGK"/>
    <property type="match status" value="1"/>
</dbReference>
<keyword evidence="4" id="KW-0808">Transferase</keyword>
<dbReference type="InterPro" id="IPR017438">
    <property type="entry name" value="ATP-NAD_kinase_N"/>
</dbReference>
<dbReference type="InterPro" id="IPR050187">
    <property type="entry name" value="Lipid_Phosphate_FormReg"/>
</dbReference>
<keyword evidence="10" id="KW-1208">Phospholipid metabolism</keyword>
<gene>
    <name evidence="12" type="ORF">LCY76_16125</name>
</gene>
<dbReference type="GO" id="GO:0016301">
    <property type="term" value="F:kinase activity"/>
    <property type="evidence" value="ECO:0007669"/>
    <property type="project" value="UniProtKB-KW"/>
</dbReference>
<dbReference type="InterPro" id="IPR016064">
    <property type="entry name" value="NAD/diacylglycerol_kinase_sf"/>
</dbReference>
<comment type="caution">
    <text evidence="12">The sequence shown here is derived from an EMBL/GenBank/DDBJ whole genome shotgun (WGS) entry which is preliminary data.</text>
</comment>
<dbReference type="PANTHER" id="PTHR12358:SF54">
    <property type="entry name" value="SPHINGOSINE KINASE RELATED PROTEIN"/>
    <property type="match status" value="1"/>
</dbReference>
<dbReference type="EMBL" id="JAIWJX010000002">
    <property type="protein sequence ID" value="MCK6258104.1"/>
    <property type="molecule type" value="Genomic_DNA"/>
</dbReference>
<dbReference type="RefSeq" id="WP_248253453.1">
    <property type="nucleotide sequence ID" value="NZ_JAIWJX010000002.1"/>
</dbReference>
<dbReference type="InterPro" id="IPR045540">
    <property type="entry name" value="YegS/DAGK_C"/>
</dbReference>
<proteinExistence type="inferred from homology"/>